<gene>
    <name evidence="8" type="primary">ogt_1</name>
    <name evidence="8" type="ORF">Pla8534_10550</name>
</gene>
<dbReference type="AlphaFoldDB" id="A0A518DN57"/>
<dbReference type="InterPro" id="IPR014048">
    <property type="entry name" value="MethylDNA_cys_MeTrfase_DNA-bd"/>
</dbReference>
<sequence length="186" mass="20234">MTSSTVGKPKREMSTNETARRVVAIDSELGWIAVAWQGKKVAQVSLGHATPQAALASQDGDRLVEPDRRERKLLQRLRDYAAGQVDAFDDLELDFEGRTPFQRRVLEACRQVAYGQTITYADLAAAAGSPRAHRAVGNVMASNRTPVLIPCHRVLAKNSLGGFSAPTGVSLKKRLLGLEGVLARRD</sequence>
<evidence type="ECO:0000256" key="5">
    <source>
        <dbReference type="ARBA" id="ARBA00023204"/>
    </source>
</evidence>
<dbReference type="SUPFAM" id="SSF46767">
    <property type="entry name" value="Methylated DNA-protein cysteine methyltransferase, C-terminal domain"/>
    <property type="match status" value="1"/>
</dbReference>
<keyword evidence="3 8" id="KW-0808">Transferase</keyword>
<evidence type="ECO:0000313" key="8">
    <source>
        <dbReference type="EMBL" id="QDU93275.1"/>
    </source>
</evidence>
<dbReference type="InterPro" id="IPR036217">
    <property type="entry name" value="MethylDNA_cys_MeTrfase_DNAb"/>
</dbReference>
<reference evidence="8 9" key="1">
    <citation type="submission" date="2019-02" db="EMBL/GenBank/DDBJ databases">
        <title>Deep-cultivation of Planctomycetes and their phenomic and genomic characterization uncovers novel biology.</title>
        <authorList>
            <person name="Wiegand S."/>
            <person name="Jogler M."/>
            <person name="Boedeker C."/>
            <person name="Pinto D."/>
            <person name="Vollmers J."/>
            <person name="Rivas-Marin E."/>
            <person name="Kohn T."/>
            <person name="Peeters S.H."/>
            <person name="Heuer A."/>
            <person name="Rast P."/>
            <person name="Oberbeckmann S."/>
            <person name="Bunk B."/>
            <person name="Jeske O."/>
            <person name="Meyerdierks A."/>
            <person name="Storesund J.E."/>
            <person name="Kallscheuer N."/>
            <person name="Luecker S."/>
            <person name="Lage O.M."/>
            <person name="Pohl T."/>
            <person name="Merkel B.J."/>
            <person name="Hornburger P."/>
            <person name="Mueller R.-W."/>
            <person name="Bruemmer F."/>
            <person name="Labrenz M."/>
            <person name="Spormann A.M."/>
            <person name="Op den Camp H."/>
            <person name="Overmann J."/>
            <person name="Amann R."/>
            <person name="Jetten M.S.M."/>
            <person name="Mascher T."/>
            <person name="Medema M.H."/>
            <person name="Devos D.P."/>
            <person name="Kaster A.-K."/>
            <person name="Ovreas L."/>
            <person name="Rohde M."/>
            <person name="Galperin M.Y."/>
            <person name="Jogler C."/>
        </authorList>
    </citation>
    <scope>NUCLEOTIDE SEQUENCE [LARGE SCALE GENOMIC DNA]</scope>
    <source>
        <strain evidence="8 9">Pla85_3_4</strain>
    </source>
</reference>
<dbReference type="GO" id="GO:0006281">
    <property type="term" value="P:DNA repair"/>
    <property type="evidence" value="ECO:0007669"/>
    <property type="project" value="UniProtKB-KW"/>
</dbReference>
<name>A0A518DN57_9BACT</name>
<dbReference type="EMBL" id="CP036433">
    <property type="protein sequence ID" value="QDU93275.1"/>
    <property type="molecule type" value="Genomic_DNA"/>
</dbReference>
<evidence type="ECO:0000256" key="1">
    <source>
        <dbReference type="ARBA" id="ARBA00001286"/>
    </source>
</evidence>
<feature type="domain" description="Methylated-DNA-[protein]-cysteine S-methyltransferase DNA binding" evidence="7">
    <location>
        <begin position="100"/>
        <end position="181"/>
    </location>
</feature>
<organism evidence="8 9">
    <name type="scientific">Lignipirellula cremea</name>
    <dbReference type="NCBI Taxonomy" id="2528010"/>
    <lineage>
        <taxon>Bacteria</taxon>
        <taxon>Pseudomonadati</taxon>
        <taxon>Planctomycetota</taxon>
        <taxon>Planctomycetia</taxon>
        <taxon>Pirellulales</taxon>
        <taxon>Pirellulaceae</taxon>
        <taxon>Lignipirellula</taxon>
    </lineage>
</organism>
<comment type="catalytic activity">
    <reaction evidence="6">
        <text>a 6-O-methyl-2'-deoxyguanosine in DNA + L-cysteinyl-[protein] = S-methyl-L-cysteinyl-[protein] + a 2'-deoxyguanosine in DNA</text>
        <dbReference type="Rhea" id="RHEA:24000"/>
        <dbReference type="Rhea" id="RHEA-COMP:10131"/>
        <dbReference type="Rhea" id="RHEA-COMP:10132"/>
        <dbReference type="Rhea" id="RHEA-COMP:11367"/>
        <dbReference type="Rhea" id="RHEA-COMP:11368"/>
        <dbReference type="ChEBI" id="CHEBI:29950"/>
        <dbReference type="ChEBI" id="CHEBI:82612"/>
        <dbReference type="ChEBI" id="CHEBI:85445"/>
        <dbReference type="ChEBI" id="CHEBI:85448"/>
        <dbReference type="EC" id="2.1.1.63"/>
    </reaction>
</comment>
<dbReference type="EC" id="2.1.1.63" evidence="8"/>
<dbReference type="Proteomes" id="UP000317648">
    <property type="component" value="Chromosome"/>
</dbReference>
<dbReference type="PANTHER" id="PTHR10815:SF5">
    <property type="entry name" value="METHYLATED-DNA--PROTEIN-CYSTEINE METHYLTRANSFERASE"/>
    <property type="match status" value="1"/>
</dbReference>
<dbReference type="InterPro" id="IPR036388">
    <property type="entry name" value="WH-like_DNA-bd_sf"/>
</dbReference>
<evidence type="ECO:0000259" key="7">
    <source>
        <dbReference type="Pfam" id="PF01035"/>
    </source>
</evidence>
<keyword evidence="9" id="KW-1185">Reference proteome</keyword>
<dbReference type="Gene3D" id="1.10.10.10">
    <property type="entry name" value="Winged helix-like DNA-binding domain superfamily/Winged helix DNA-binding domain"/>
    <property type="match status" value="1"/>
</dbReference>
<dbReference type="PANTHER" id="PTHR10815">
    <property type="entry name" value="METHYLATED-DNA--PROTEIN-CYSTEINE METHYLTRANSFERASE"/>
    <property type="match status" value="1"/>
</dbReference>
<dbReference type="KEGG" id="lcre:Pla8534_10550"/>
<evidence type="ECO:0000256" key="2">
    <source>
        <dbReference type="ARBA" id="ARBA00022603"/>
    </source>
</evidence>
<dbReference type="CDD" id="cd06445">
    <property type="entry name" value="ATase"/>
    <property type="match status" value="1"/>
</dbReference>
<evidence type="ECO:0000256" key="4">
    <source>
        <dbReference type="ARBA" id="ARBA00022763"/>
    </source>
</evidence>
<dbReference type="Pfam" id="PF01035">
    <property type="entry name" value="DNA_binding_1"/>
    <property type="match status" value="1"/>
</dbReference>
<dbReference type="NCBIfam" id="TIGR00589">
    <property type="entry name" value="ogt"/>
    <property type="match status" value="1"/>
</dbReference>
<protein>
    <submittedName>
        <fullName evidence="8">Methylated-DNA--protein-cysteine methyltransferase, constitutive</fullName>
        <ecNumber evidence="8">2.1.1.63</ecNumber>
    </submittedName>
</protein>
<dbReference type="PROSITE" id="PS00374">
    <property type="entry name" value="MGMT"/>
    <property type="match status" value="1"/>
</dbReference>
<evidence type="ECO:0000256" key="3">
    <source>
        <dbReference type="ARBA" id="ARBA00022679"/>
    </source>
</evidence>
<evidence type="ECO:0000256" key="6">
    <source>
        <dbReference type="ARBA" id="ARBA00049348"/>
    </source>
</evidence>
<evidence type="ECO:0000313" key="9">
    <source>
        <dbReference type="Proteomes" id="UP000317648"/>
    </source>
</evidence>
<dbReference type="InterPro" id="IPR001497">
    <property type="entry name" value="MethylDNA_cys_MeTrfase_AS"/>
</dbReference>
<proteinExistence type="predicted"/>
<keyword evidence="2 8" id="KW-0489">Methyltransferase</keyword>
<keyword evidence="5" id="KW-0234">DNA repair</keyword>
<dbReference type="GO" id="GO:0003908">
    <property type="term" value="F:methylated-DNA-[protein]-cysteine S-methyltransferase activity"/>
    <property type="evidence" value="ECO:0007669"/>
    <property type="project" value="UniProtKB-EC"/>
</dbReference>
<dbReference type="GO" id="GO:0032259">
    <property type="term" value="P:methylation"/>
    <property type="evidence" value="ECO:0007669"/>
    <property type="project" value="UniProtKB-KW"/>
</dbReference>
<comment type="catalytic activity">
    <reaction evidence="1">
        <text>a 4-O-methyl-thymidine in DNA + L-cysteinyl-[protein] = a thymidine in DNA + S-methyl-L-cysteinyl-[protein]</text>
        <dbReference type="Rhea" id="RHEA:53428"/>
        <dbReference type="Rhea" id="RHEA-COMP:10131"/>
        <dbReference type="Rhea" id="RHEA-COMP:10132"/>
        <dbReference type="Rhea" id="RHEA-COMP:13555"/>
        <dbReference type="Rhea" id="RHEA-COMP:13556"/>
        <dbReference type="ChEBI" id="CHEBI:29950"/>
        <dbReference type="ChEBI" id="CHEBI:82612"/>
        <dbReference type="ChEBI" id="CHEBI:137386"/>
        <dbReference type="ChEBI" id="CHEBI:137387"/>
        <dbReference type="EC" id="2.1.1.63"/>
    </reaction>
</comment>
<accession>A0A518DN57</accession>
<keyword evidence="4" id="KW-0227">DNA damage</keyword>